<dbReference type="GeneID" id="93711826"/>
<sequence>MKKIGLVLSSIAIFFALSTGATAQTNSQTLTNANAIKIAASASDHFWNALHGYKKTPCTQGTFNYKGTPYTYLCPEFDTKAELTNYLSETFTNNAVEKGLTKYSYITYNGKLAHPVGDGFSMLEWTKAKAKLVYQTSTVRSYEFTVPTVDGATVKRTVTFYKAGTQWKVNKFDAVQ</sequence>
<proteinExistence type="predicted"/>
<name>A0A1I6B315_9BACI</name>
<comment type="caution">
    <text evidence="2">The sequence shown here is derived from an EMBL/GenBank/DDBJ whole genome shotgun (WGS) entry which is preliminary data.</text>
</comment>
<dbReference type="Gene3D" id="3.10.450.420">
    <property type="match status" value="1"/>
</dbReference>
<organism evidence="2 3">
    <name type="scientific">Priestia endophytica DSM 13796</name>
    <dbReference type="NCBI Taxonomy" id="1121089"/>
    <lineage>
        <taxon>Bacteria</taxon>
        <taxon>Bacillati</taxon>
        <taxon>Bacillota</taxon>
        <taxon>Bacilli</taxon>
        <taxon>Bacillales</taxon>
        <taxon>Bacillaceae</taxon>
        <taxon>Priestia</taxon>
    </lineage>
</organism>
<accession>A0A1I6B315</accession>
<dbReference type="RefSeq" id="WP_061805643.1">
    <property type="nucleotide sequence ID" value="NZ_FOXX01000008.1"/>
</dbReference>
<evidence type="ECO:0000256" key="1">
    <source>
        <dbReference type="SAM" id="SignalP"/>
    </source>
</evidence>
<feature type="chain" id="PRO_5046727998" evidence="1">
    <location>
        <begin position="24"/>
        <end position="176"/>
    </location>
</feature>
<dbReference type="Pfam" id="PF16800">
    <property type="entry name" value="Endopep_inhib"/>
    <property type="match status" value="1"/>
</dbReference>
<dbReference type="EMBL" id="FOXX01000008">
    <property type="protein sequence ID" value="SFQ75341.1"/>
    <property type="molecule type" value="Genomic_DNA"/>
</dbReference>
<evidence type="ECO:0000313" key="2">
    <source>
        <dbReference type="EMBL" id="SFQ75341.1"/>
    </source>
</evidence>
<dbReference type="InterPro" id="IPR031841">
    <property type="entry name" value="Endopep_inhib"/>
</dbReference>
<feature type="signal peptide" evidence="1">
    <location>
        <begin position="1"/>
        <end position="23"/>
    </location>
</feature>
<keyword evidence="3" id="KW-1185">Reference proteome</keyword>
<dbReference type="Proteomes" id="UP000182762">
    <property type="component" value="Unassembled WGS sequence"/>
</dbReference>
<protein>
    <submittedName>
        <fullName evidence="2">IseA DL-endopeptidase inhibitor</fullName>
    </submittedName>
</protein>
<gene>
    <name evidence="2" type="ORF">SAMN02745910_03211</name>
</gene>
<dbReference type="InterPro" id="IPR053749">
    <property type="entry name" value="TA_system-associated_sf"/>
</dbReference>
<reference evidence="2 3" key="1">
    <citation type="submission" date="2016-10" db="EMBL/GenBank/DDBJ databases">
        <authorList>
            <person name="Varghese N."/>
            <person name="Submissions S."/>
        </authorList>
    </citation>
    <scope>NUCLEOTIDE SEQUENCE [LARGE SCALE GENOMIC DNA]</scope>
    <source>
        <strain evidence="2 3">DSM 13796</strain>
    </source>
</reference>
<evidence type="ECO:0000313" key="3">
    <source>
        <dbReference type="Proteomes" id="UP000182762"/>
    </source>
</evidence>
<keyword evidence="1" id="KW-0732">Signal</keyword>